<feature type="domain" description="Activator of Hsp90 ATPase homologue 1/2-like C-terminal" evidence="2">
    <location>
        <begin position="26"/>
        <end position="147"/>
    </location>
</feature>
<dbReference type="Proteomes" id="UP000203589">
    <property type="component" value="Chromosome"/>
</dbReference>
<dbReference type="Pfam" id="PF08327">
    <property type="entry name" value="AHSA1"/>
    <property type="match status" value="1"/>
</dbReference>
<dbReference type="SUPFAM" id="SSF55961">
    <property type="entry name" value="Bet v1-like"/>
    <property type="match status" value="1"/>
</dbReference>
<sequence>MIATHDDAAPGHAPTTTTHVSRTLIKAPVETVWSILTKTDEALPFFFGGICETVDGLHPGAKMRMVHRNRKIAMVVGEVLAFEPPRLYSHTFRMTTIDEPPCVVTYRLAEHADGCEFSLTIDRAVPGSKLEKQMLGAQGFIGANLRALAETGCPALSGRMVGLLSPLSALLAKPSQRIGNWPLD</sequence>
<organism evidence="3 4">
    <name type="scientific">Antarctobacter heliothermus</name>
    <dbReference type="NCBI Taxonomy" id="74033"/>
    <lineage>
        <taxon>Bacteria</taxon>
        <taxon>Pseudomonadati</taxon>
        <taxon>Pseudomonadota</taxon>
        <taxon>Alphaproteobacteria</taxon>
        <taxon>Rhodobacterales</taxon>
        <taxon>Roseobacteraceae</taxon>
        <taxon>Antarctobacter</taxon>
    </lineage>
</organism>
<comment type="similarity">
    <text evidence="1">Belongs to the AHA1 family.</text>
</comment>
<dbReference type="InterPro" id="IPR023393">
    <property type="entry name" value="START-like_dom_sf"/>
</dbReference>
<dbReference type="RefSeq" id="WP_094036209.1">
    <property type="nucleotide sequence ID" value="NZ_CP022540.1"/>
</dbReference>
<dbReference type="EMBL" id="CP022540">
    <property type="protein sequence ID" value="ASP22423.1"/>
    <property type="molecule type" value="Genomic_DNA"/>
</dbReference>
<keyword evidence="4" id="KW-1185">Reference proteome</keyword>
<proteinExistence type="inferred from homology"/>
<evidence type="ECO:0000259" key="2">
    <source>
        <dbReference type="Pfam" id="PF08327"/>
    </source>
</evidence>
<name>A0A222E888_9RHOB</name>
<dbReference type="KEGG" id="aht:ANTHELSMS3_03802"/>
<protein>
    <recommendedName>
        <fullName evidence="2">Activator of Hsp90 ATPase homologue 1/2-like C-terminal domain-containing protein</fullName>
    </recommendedName>
</protein>
<evidence type="ECO:0000313" key="4">
    <source>
        <dbReference type="Proteomes" id="UP000203589"/>
    </source>
</evidence>
<dbReference type="AlphaFoldDB" id="A0A222E888"/>
<reference evidence="3 4" key="1">
    <citation type="submission" date="2017-07" db="EMBL/GenBank/DDBJ databases">
        <title>Genome Sequence of Antarctobacter heliothermus Strain SMS3 Isolated from a culture of the Diatom Skeletonema marinoi.</title>
        <authorList>
            <person name="Topel M."/>
            <person name="Pinder M.I.M."/>
            <person name="Johansson O.N."/>
            <person name="Kourtchenko O."/>
            <person name="Godhe A."/>
            <person name="Clarke A.K."/>
        </authorList>
    </citation>
    <scope>NUCLEOTIDE SEQUENCE [LARGE SCALE GENOMIC DNA]</scope>
    <source>
        <strain evidence="3 4">SMS3</strain>
    </source>
</reference>
<dbReference type="OrthoDB" id="9800600at2"/>
<dbReference type="InterPro" id="IPR013538">
    <property type="entry name" value="ASHA1/2-like_C"/>
</dbReference>
<evidence type="ECO:0000256" key="1">
    <source>
        <dbReference type="ARBA" id="ARBA00006817"/>
    </source>
</evidence>
<dbReference type="Gene3D" id="3.30.530.20">
    <property type="match status" value="1"/>
</dbReference>
<evidence type="ECO:0000313" key="3">
    <source>
        <dbReference type="EMBL" id="ASP22423.1"/>
    </source>
</evidence>
<gene>
    <name evidence="3" type="ORF">ANTHELSMS3_03802</name>
</gene>
<accession>A0A222E888</accession>